<dbReference type="PANTHER" id="PTHR33181">
    <property type="entry name" value="OS01G0778500 PROTEIN"/>
    <property type="match status" value="1"/>
</dbReference>
<reference evidence="1" key="1">
    <citation type="submission" date="2020-02" db="EMBL/GenBank/DDBJ databases">
        <authorList>
            <person name="Scholz U."/>
            <person name="Mascher M."/>
            <person name="Fiebig A."/>
        </authorList>
    </citation>
    <scope>NUCLEOTIDE SEQUENCE</scope>
</reference>
<organism evidence="1 2">
    <name type="scientific">Spirodela intermedia</name>
    <name type="common">Intermediate duckweed</name>
    <dbReference type="NCBI Taxonomy" id="51605"/>
    <lineage>
        <taxon>Eukaryota</taxon>
        <taxon>Viridiplantae</taxon>
        <taxon>Streptophyta</taxon>
        <taxon>Embryophyta</taxon>
        <taxon>Tracheophyta</taxon>
        <taxon>Spermatophyta</taxon>
        <taxon>Magnoliopsida</taxon>
        <taxon>Liliopsida</taxon>
        <taxon>Araceae</taxon>
        <taxon>Lemnoideae</taxon>
        <taxon>Spirodela</taxon>
    </lineage>
</organism>
<dbReference type="OrthoDB" id="689242at2759"/>
<keyword evidence="2" id="KW-1185">Reference proteome</keyword>
<sequence>MDWWGKVVFPLRRAWEAVAARIEASRKTGTGILKLHDDVRTCGYGDVQVMWEMLRSEMEISHATRRKRICWRALPWSRRSGGVERHQRC</sequence>
<accession>A0A7I8KM67</accession>
<dbReference type="PANTHER" id="PTHR33181:SF19">
    <property type="entry name" value="OS04G0658200 PROTEIN"/>
    <property type="match status" value="1"/>
</dbReference>
<protein>
    <submittedName>
        <fullName evidence="1">Uncharacterized protein</fullName>
    </submittedName>
</protein>
<dbReference type="Proteomes" id="UP000663760">
    <property type="component" value="Chromosome 6"/>
</dbReference>
<dbReference type="AlphaFoldDB" id="A0A7I8KM67"/>
<proteinExistence type="predicted"/>
<dbReference type="EMBL" id="LR746269">
    <property type="protein sequence ID" value="CAA7398721.1"/>
    <property type="molecule type" value="Genomic_DNA"/>
</dbReference>
<evidence type="ECO:0000313" key="2">
    <source>
        <dbReference type="Proteomes" id="UP000663760"/>
    </source>
</evidence>
<name>A0A7I8KM67_SPIIN</name>
<evidence type="ECO:0000313" key="1">
    <source>
        <dbReference type="EMBL" id="CAA7398721.1"/>
    </source>
</evidence>
<gene>
    <name evidence="1" type="ORF">SI8410_06009386</name>
</gene>